<evidence type="ECO:0000313" key="4">
    <source>
        <dbReference type="Proteomes" id="UP000663853"/>
    </source>
</evidence>
<accession>A0A8H3CFJ8</accession>
<evidence type="ECO:0000256" key="1">
    <source>
        <dbReference type="SAM" id="MobiDB-lite"/>
    </source>
</evidence>
<comment type="caution">
    <text evidence="3">The sequence shown here is derived from an EMBL/GenBank/DDBJ whole genome shotgun (WGS) entry which is preliminary data.</text>
</comment>
<proteinExistence type="predicted"/>
<dbReference type="PANTHER" id="PTHR37487">
    <property type="entry name" value="CHROMOSOME 1, WHOLE GENOME SHOTGUN SEQUENCE"/>
    <property type="match status" value="1"/>
</dbReference>
<evidence type="ECO:0000313" key="3">
    <source>
        <dbReference type="EMBL" id="CAE6483570.1"/>
    </source>
</evidence>
<feature type="chain" id="PRO_5034183177" evidence="2">
    <location>
        <begin position="19"/>
        <end position="214"/>
    </location>
</feature>
<feature type="signal peptide" evidence="2">
    <location>
        <begin position="1"/>
        <end position="18"/>
    </location>
</feature>
<dbReference type="EMBL" id="CAJMXA010002549">
    <property type="protein sequence ID" value="CAE6483570.1"/>
    <property type="molecule type" value="Genomic_DNA"/>
</dbReference>
<keyword evidence="2" id="KW-0732">Signal</keyword>
<dbReference type="Proteomes" id="UP000663853">
    <property type="component" value="Unassembled WGS sequence"/>
</dbReference>
<gene>
    <name evidence="3" type="ORF">RDB_LOCUS92713</name>
</gene>
<reference evidence="3" key="1">
    <citation type="submission" date="2021-01" db="EMBL/GenBank/DDBJ databases">
        <authorList>
            <person name="Kaushik A."/>
        </authorList>
    </citation>
    <scope>NUCLEOTIDE SEQUENCE</scope>
    <source>
        <strain evidence="3">AG6-10EEA</strain>
    </source>
</reference>
<protein>
    <submittedName>
        <fullName evidence="3">Uncharacterized protein</fullName>
    </submittedName>
</protein>
<name>A0A8H3CFJ8_9AGAM</name>
<sequence>MFKFAAASLFAFVALVVAQNDPSINTPASVVQCQPVQLSWTASKEPVYVSIIPGGQPGAAPLHDFGIQPSGTKTMTWTCDLKAGSAITFQIKDATGAVAYTGNMMVQDSKDKSCVDPNMTVPAAPSSAQSTPLAQSTPGSSAPAATPPAGTSAAGTTPAGSATRPAASNGTSRAPATATSAAPGSTAAASNAAPPATHIGWTGLVGILAAFIVA</sequence>
<evidence type="ECO:0000256" key="2">
    <source>
        <dbReference type="SAM" id="SignalP"/>
    </source>
</evidence>
<dbReference type="AlphaFoldDB" id="A0A8H3CFJ8"/>
<dbReference type="PANTHER" id="PTHR37487:SF2">
    <property type="entry name" value="EXPRESSED PROTEIN"/>
    <property type="match status" value="1"/>
</dbReference>
<organism evidence="3 4">
    <name type="scientific">Rhizoctonia solani</name>
    <dbReference type="NCBI Taxonomy" id="456999"/>
    <lineage>
        <taxon>Eukaryota</taxon>
        <taxon>Fungi</taxon>
        <taxon>Dikarya</taxon>
        <taxon>Basidiomycota</taxon>
        <taxon>Agaricomycotina</taxon>
        <taxon>Agaricomycetes</taxon>
        <taxon>Cantharellales</taxon>
        <taxon>Ceratobasidiaceae</taxon>
        <taxon>Rhizoctonia</taxon>
    </lineage>
</organism>
<feature type="compositionally biased region" description="Polar residues" evidence="1">
    <location>
        <begin position="126"/>
        <end position="135"/>
    </location>
</feature>
<feature type="region of interest" description="Disordered" evidence="1">
    <location>
        <begin position="111"/>
        <end position="193"/>
    </location>
</feature>
<feature type="compositionally biased region" description="Low complexity" evidence="1">
    <location>
        <begin position="136"/>
        <end position="193"/>
    </location>
</feature>